<reference evidence="2" key="1">
    <citation type="submission" date="2024-06" db="EMBL/GenBank/DDBJ databases">
        <title>Draft Genome Sequence of Deinococcus sonorensis Type Strain KR-87, a Biofilm Producing Representative of the Genus Deinococcus.</title>
        <authorList>
            <person name="Boren L.S."/>
            <person name="Grosso R.A."/>
            <person name="Hugenberg-Cox A.N."/>
            <person name="Hill J.T.E."/>
            <person name="Albert C.M."/>
            <person name="Tuohy J.M."/>
        </authorList>
    </citation>
    <scope>NUCLEOTIDE SEQUENCE</scope>
    <source>
        <strain evidence="2">KR-87</strain>
    </source>
</reference>
<name>A0AAU7U864_9DEIO</name>
<evidence type="ECO:0000256" key="1">
    <source>
        <dbReference type="SAM" id="SignalP"/>
    </source>
</evidence>
<gene>
    <name evidence="2" type="ORF">ABOD76_14590</name>
</gene>
<dbReference type="RefSeq" id="WP_350242703.1">
    <property type="nucleotide sequence ID" value="NZ_CP158299.1"/>
</dbReference>
<proteinExistence type="predicted"/>
<dbReference type="AlphaFoldDB" id="A0AAU7U864"/>
<dbReference type="EMBL" id="CP158299">
    <property type="protein sequence ID" value="XBV84666.1"/>
    <property type="molecule type" value="Genomic_DNA"/>
</dbReference>
<protein>
    <submittedName>
        <fullName evidence="2">Superoxide dismutase</fullName>
    </submittedName>
</protein>
<feature type="signal peptide" evidence="1">
    <location>
        <begin position="1"/>
        <end position="18"/>
    </location>
</feature>
<keyword evidence="1" id="KW-0732">Signal</keyword>
<sequence length="146" mass="14737">MKKLLLMTLGAATLSSCAMMMGTPMSYQFGPQTTAPVGVTASGTASVTKDAMNTMTTVKLTGLAANTYYVGHYHLQGTADAAPCLSKGAPIMASKMVGQSDATGMLTLSGSVMTSAIADATYINVHTASDAEGTPADDGVACTAIK</sequence>
<dbReference type="KEGG" id="dsc:ABOD76_14590"/>
<organism evidence="2">
    <name type="scientific">Deinococcus sonorensis KR-87</name>
    <dbReference type="NCBI Taxonomy" id="694439"/>
    <lineage>
        <taxon>Bacteria</taxon>
        <taxon>Thermotogati</taxon>
        <taxon>Deinococcota</taxon>
        <taxon>Deinococci</taxon>
        <taxon>Deinococcales</taxon>
        <taxon>Deinococcaceae</taxon>
        <taxon>Deinococcus</taxon>
    </lineage>
</organism>
<evidence type="ECO:0000313" key="2">
    <source>
        <dbReference type="EMBL" id="XBV84666.1"/>
    </source>
</evidence>
<dbReference type="PROSITE" id="PS51257">
    <property type="entry name" value="PROKAR_LIPOPROTEIN"/>
    <property type="match status" value="1"/>
</dbReference>
<feature type="chain" id="PRO_5043873893" evidence="1">
    <location>
        <begin position="19"/>
        <end position="146"/>
    </location>
</feature>
<accession>A0AAU7U864</accession>